<name>A2E3S6_TRIV3</name>
<dbReference type="FunCoup" id="A2E3S6">
    <property type="interactions" value="20"/>
</dbReference>
<dbReference type="AlphaFoldDB" id="A2E3S6"/>
<dbReference type="SUPFAM" id="SSF56784">
    <property type="entry name" value="HAD-like"/>
    <property type="match status" value="1"/>
</dbReference>
<dbReference type="InterPro" id="IPR041492">
    <property type="entry name" value="HAD_2"/>
</dbReference>
<dbReference type="VEuPathDB" id="TrichDB:TVAG_117360"/>
<dbReference type="eggNOG" id="KOG2914">
    <property type="taxonomic scope" value="Eukaryota"/>
</dbReference>
<dbReference type="GO" id="GO:0016791">
    <property type="term" value="F:phosphatase activity"/>
    <property type="evidence" value="ECO:0000318"/>
    <property type="project" value="GO_Central"/>
</dbReference>
<evidence type="ECO:0000313" key="2">
    <source>
        <dbReference type="Proteomes" id="UP000001542"/>
    </source>
</evidence>
<dbReference type="InterPro" id="IPR036412">
    <property type="entry name" value="HAD-like_sf"/>
</dbReference>
<dbReference type="PANTHER" id="PTHR18901">
    <property type="entry name" value="2-DEOXYGLUCOSE-6-PHOSPHATE PHOSPHATASE 2"/>
    <property type="match status" value="1"/>
</dbReference>
<dbReference type="Gene3D" id="3.40.50.1000">
    <property type="entry name" value="HAD superfamily/HAD-like"/>
    <property type="match status" value="1"/>
</dbReference>
<dbReference type="SMR" id="A2E3S6"/>
<dbReference type="PANTHER" id="PTHR18901:SF38">
    <property type="entry name" value="PSEUDOURIDINE-5'-PHOSPHATASE"/>
    <property type="match status" value="1"/>
</dbReference>
<protein>
    <submittedName>
        <fullName evidence="1">Haloacid dehalogenase-like hydrolase family protein</fullName>
    </submittedName>
</protein>
<dbReference type="VEuPathDB" id="TrichDB:TVAGG3_0507350"/>
<dbReference type="Proteomes" id="UP000001542">
    <property type="component" value="Unassembled WGS sequence"/>
</dbReference>
<organism evidence="1 2">
    <name type="scientific">Trichomonas vaginalis (strain ATCC PRA-98 / G3)</name>
    <dbReference type="NCBI Taxonomy" id="412133"/>
    <lineage>
        <taxon>Eukaryota</taxon>
        <taxon>Metamonada</taxon>
        <taxon>Parabasalia</taxon>
        <taxon>Trichomonadida</taxon>
        <taxon>Trichomonadidae</taxon>
        <taxon>Trichomonas</taxon>
    </lineage>
</organism>
<reference evidence="1" key="2">
    <citation type="journal article" date="2007" name="Science">
        <title>Draft genome sequence of the sexually transmitted pathogen Trichomonas vaginalis.</title>
        <authorList>
            <person name="Carlton J.M."/>
            <person name="Hirt R.P."/>
            <person name="Silva J.C."/>
            <person name="Delcher A.L."/>
            <person name="Schatz M."/>
            <person name="Zhao Q."/>
            <person name="Wortman J.R."/>
            <person name="Bidwell S.L."/>
            <person name="Alsmark U.C.M."/>
            <person name="Besteiro S."/>
            <person name="Sicheritz-Ponten T."/>
            <person name="Noel C.J."/>
            <person name="Dacks J.B."/>
            <person name="Foster P.G."/>
            <person name="Simillion C."/>
            <person name="Van de Peer Y."/>
            <person name="Miranda-Saavedra D."/>
            <person name="Barton G.J."/>
            <person name="Westrop G.D."/>
            <person name="Mueller S."/>
            <person name="Dessi D."/>
            <person name="Fiori P.L."/>
            <person name="Ren Q."/>
            <person name="Paulsen I."/>
            <person name="Zhang H."/>
            <person name="Bastida-Corcuera F.D."/>
            <person name="Simoes-Barbosa A."/>
            <person name="Brown M.T."/>
            <person name="Hayes R.D."/>
            <person name="Mukherjee M."/>
            <person name="Okumura C.Y."/>
            <person name="Schneider R."/>
            <person name="Smith A.J."/>
            <person name="Vanacova S."/>
            <person name="Villalvazo M."/>
            <person name="Haas B.J."/>
            <person name="Pertea M."/>
            <person name="Feldblyum T.V."/>
            <person name="Utterback T.R."/>
            <person name="Shu C.L."/>
            <person name="Osoegawa K."/>
            <person name="de Jong P.J."/>
            <person name="Hrdy I."/>
            <person name="Horvathova L."/>
            <person name="Zubacova Z."/>
            <person name="Dolezal P."/>
            <person name="Malik S.B."/>
            <person name="Logsdon J.M. Jr."/>
            <person name="Henze K."/>
            <person name="Gupta A."/>
            <person name="Wang C.C."/>
            <person name="Dunne R.L."/>
            <person name="Upcroft J.A."/>
            <person name="Upcroft P."/>
            <person name="White O."/>
            <person name="Salzberg S.L."/>
            <person name="Tang P."/>
            <person name="Chiu C.-H."/>
            <person name="Lee Y.-S."/>
            <person name="Embley T.M."/>
            <person name="Coombs G.H."/>
            <person name="Mottram J.C."/>
            <person name="Tachezy J."/>
            <person name="Fraser-Liggett C.M."/>
            <person name="Johnson P.J."/>
        </authorList>
    </citation>
    <scope>NUCLEOTIDE SEQUENCE [LARGE SCALE GENOMIC DNA]</scope>
    <source>
        <strain evidence="1">G3</strain>
    </source>
</reference>
<sequence length="223" mass="24978">MLHETPIKLIIFDNDGTLMNTEWVYSVAHKICTGYDIEWDFKVNLMGKTPIEACRLTCEHYHLTESPESLCERRTKIVDQYWPTIPLMPGAQALVDELKKRGIKLSIATASNRPGFTLKSSGHKDFVAMMDVTVCGDEVEHGKPAPDLFLAALAKFPGIKPEEALVFEDSPLGIKAANLAGMPSVFVPDEHLDIEKSLADQQAVPTYIIDSLEHFDFNKFKWA</sequence>
<evidence type="ECO:0000313" key="1">
    <source>
        <dbReference type="EMBL" id="EAY12714.1"/>
    </source>
</evidence>
<dbReference type="FunFam" id="1.10.150.240:FF:000029">
    <property type="entry name" value="Haloacid dehalogenase-like hydrolase family protein"/>
    <property type="match status" value="1"/>
</dbReference>
<dbReference type="InterPro" id="IPR023214">
    <property type="entry name" value="HAD_sf"/>
</dbReference>
<dbReference type="InterPro" id="IPR023198">
    <property type="entry name" value="PGP-like_dom2"/>
</dbReference>
<dbReference type="InterPro" id="IPR006439">
    <property type="entry name" value="HAD-SF_hydro_IA"/>
</dbReference>
<dbReference type="SFLD" id="SFLDG01129">
    <property type="entry name" value="C1.5:_HAD__Beta-PGM__Phosphata"/>
    <property type="match status" value="1"/>
</dbReference>
<proteinExistence type="predicted"/>
<dbReference type="RefSeq" id="XP_001324937.1">
    <property type="nucleotide sequence ID" value="XM_001324902.1"/>
</dbReference>
<dbReference type="InParanoid" id="A2E3S6"/>
<dbReference type="OMA" id="ADPARCI"/>
<dbReference type="NCBIfam" id="TIGR01509">
    <property type="entry name" value="HAD-SF-IA-v3"/>
    <property type="match status" value="1"/>
</dbReference>
<dbReference type="STRING" id="5722.A2E3S6"/>
<reference evidence="1" key="1">
    <citation type="submission" date="2006-10" db="EMBL/GenBank/DDBJ databases">
        <authorList>
            <person name="Amadeo P."/>
            <person name="Zhao Q."/>
            <person name="Wortman J."/>
            <person name="Fraser-Liggett C."/>
            <person name="Carlton J."/>
        </authorList>
    </citation>
    <scope>NUCLEOTIDE SEQUENCE</scope>
    <source>
        <strain evidence="1">G3</strain>
    </source>
</reference>
<keyword evidence="1" id="KW-0378">Hydrolase</keyword>
<dbReference type="Gene3D" id="1.10.150.240">
    <property type="entry name" value="Putative phosphatase, domain 2"/>
    <property type="match status" value="1"/>
</dbReference>
<accession>A2E3S6</accession>
<keyword evidence="2" id="KW-1185">Reference proteome</keyword>
<dbReference type="OrthoDB" id="40579at2759"/>
<gene>
    <name evidence="1" type="ORF">TVAG_117360</name>
</gene>
<dbReference type="Pfam" id="PF13419">
    <property type="entry name" value="HAD_2"/>
    <property type="match status" value="1"/>
</dbReference>
<dbReference type="SFLD" id="SFLDS00003">
    <property type="entry name" value="Haloacid_Dehalogenase"/>
    <property type="match status" value="1"/>
</dbReference>
<dbReference type="EMBL" id="DS113297">
    <property type="protein sequence ID" value="EAY12714.1"/>
    <property type="molecule type" value="Genomic_DNA"/>
</dbReference>
<dbReference type="KEGG" id="tva:4770682"/>
<dbReference type="PRINTS" id="PR00413">
    <property type="entry name" value="HADHALOGNASE"/>
</dbReference>